<evidence type="ECO:0008006" key="5">
    <source>
        <dbReference type="Google" id="ProtNLM"/>
    </source>
</evidence>
<dbReference type="InterPro" id="IPR012349">
    <property type="entry name" value="Split_barrel_FMN-bd"/>
</dbReference>
<dbReference type="PANTHER" id="PTHR39428:SF3">
    <property type="entry name" value="DEAZAFLAVIN-DEPENDENT NITROREDUCTASE"/>
    <property type="match status" value="1"/>
</dbReference>
<dbReference type="Proteomes" id="UP000002255">
    <property type="component" value="Chromosome"/>
</dbReference>
<dbReference type="Pfam" id="PF04075">
    <property type="entry name" value="F420H2_quin_red"/>
    <property type="match status" value="1"/>
</dbReference>
<dbReference type="KEGG" id="xce:Xcel_0176"/>
<dbReference type="OrthoDB" id="8225825at2"/>
<proteinExistence type="inferred from homology"/>
<name>D1BU51_XYLCX</name>
<evidence type="ECO:0000313" key="4">
    <source>
        <dbReference type="Proteomes" id="UP000002255"/>
    </source>
</evidence>
<gene>
    <name evidence="3" type="ordered locus">Xcel_0176</name>
</gene>
<dbReference type="STRING" id="446471.Xcel_0176"/>
<evidence type="ECO:0000256" key="2">
    <source>
        <dbReference type="ARBA" id="ARBA00049106"/>
    </source>
</evidence>
<evidence type="ECO:0000313" key="3">
    <source>
        <dbReference type="EMBL" id="ACZ29215.1"/>
    </source>
</evidence>
<dbReference type="NCBIfam" id="TIGR00026">
    <property type="entry name" value="hi_GC_TIGR00026"/>
    <property type="match status" value="1"/>
</dbReference>
<dbReference type="RefSeq" id="WP_012876960.1">
    <property type="nucleotide sequence ID" value="NC_013530.1"/>
</dbReference>
<comment type="similarity">
    <text evidence="1">Belongs to the F420H(2)-dependent quinone reductase family.</text>
</comment>
<keyword evidence="4" id="KW-1185">Reference proteome</keyword>
<organism evidence="3 4">
    <name type="scientific">Xylanimonas cellulosilytica (strain DSM 15894 / JCM 12276 / CECT 5975 / KCTC 9989 / LMG 20990 / NBRC 107835 / XIL07)</name>
    <dbReference type="NCBI Taxonomy" id="446471"/>
    <lineage>
        <taxon>Bacteria</taxon>
        <taxon>Bacillati</taxon>
        <taxon>Actinomycetota</taxon>
        <taxon>Actinomycetes</taxon>
        <taxon>Micrococcales</taxon>
        <taxon>Promicromonosporaceae</taxon>
        <taxon>Xylanimonas</taxon>
    </lineage>
</organism>
<dbReference type="EMBL" id="CP001821">
    <property type="protein sequence ID" value="ACZ29215.1"/>
    <property type="molecule type" value="Genomic_DNA"/>
</dbReference>
<dbReference type="HOGENOM" id="CLU_114921_1_1_11"/>
<protein>
    <recommendedName>
        <fullName evidence="5">Nitroreductase family deazaflavin-dependent oxidoreductase</fullName>
    </recommendedName>
</protein>
<dbReference type="AlphaFoldDB" id="D1BU51"/>
<dbReference type="GO" id="GO:0005886">
    <property type="term" value="C:plasma membrane"/>
    <property type="evidence" value="ECO:0007669"/>
    <property type="project" value="TreeGrafter"/>
</dbReference>
<dbReference type="Gene3D" id="2.30.110.10">
    <property type="entry name" value="Electron Transport, Fmn-binding Protein, Chain A"/>
    <property type="match status" value="1"/>
</dbReference>
<comment type="catalytic activity">
    <reaction evidence="2">
        <text>oxidized coenzyme F420-(gamma-L-Glu)(n) + a quinol + H(+) = reduced coenzyme F420-(gamma-L-Glu)(n) + a quinone</text>
        <dbReference type="Rhea" id="RHEA:39663"/>
        <dbReference type="Rhea" id="RHEA-COMP:12939"/>
        <dbReference type="Rhea" id="RHEA-COMP:14378"/>
        <dbReference type="ChEBI" id="CHEBI:15378"/>
        <dbReference type="ChEBI" id="CHEBI:24646"/>
        <dbReference type="ChEBI" id="CHEBI:132124"/>
        <dbReference type="ChEBI" id="CHEBI:133980"/>
        <dbReference type="ChEBI" id="CHEBI:139511"/>
    </reaction>
</comment>
<dbReference type="InterPro" id="IPR004378">
    <property type="entry name" value="F420H2_quin_Rdtase"/>
</dbReference>
<reference evidence="3 4" key="2">
    <citation type="journal article" date="2010" name="Stand. Genomic Sci.">
        <title>Complete genome sequence of Xylanimonas cellulosilytica type strain (XIL07).</title>
        <authorList>
            <person name="Foster B."/>
            <person name="Pukall R."/>
            <person name="Abt B."/>
            <person name="Nolan M."/>
            <person name="Glavina Del Rio T."/>
            <person name="Chen F."/>
            <person name="Lucas S."/>
            <person name="Tice H."/>
            <person name="Pitluck S."/>
            <person name="Cheng J.-F."/>
            <person name="Chertkov O."/>
            <person name="Brettin T."/>
            <person name="Han C."/>
            <person name="Detter J.C."/>
            <person name="Bruce D."/>
            <person name="Goodwin L."/>
            <person name="Ivanova N."/>
            <person name="Mavromatis K."/>
            <person name="Pati A."/>
            <person name="Mikhailova N."/>
            <person name="Chen A."/>
            <person name="Palaniappan K."/>
            <person name="Land M."/>
            <person name="Hauser L."/>
            <person name="Chang Y.-J."/>
            <person name="Jeffries C.D."/>
            <person name="Chain P."/>
            <person name="Rohde M."/>
            <person name="Goeker M."/>
            <person name="Bristow J."/>
            <person name="Eisen J.A."/>
            <person name="Markowitz V."/>
            <person name="Hugenholtz P."/>
            <person name="Kyrpides N.C."/>
            <person name="Klenk H.-P."/>
            <person name="Lapidus A."/>
        </authorList>
    </citation>
    <scope>NUCLEOTIDE SEQUENCE [LARGE SCALE GENOMIC DNA]</scope>
    <source>
        <strain evidence="4">DSM 15894 / CECT 5975 / LMG 20990 / XIL07</strain>
    </source>
</reference>
<sequence length="158" mass="17935">MGTTTAKRPWVPPRWFKRAAWRIHRWIYRVSDGRRGLKRPSAGKSGLLRLRAIGRRSGEERAVILAYFEDGDRYVTLAMNGWDDPAPQWWLNLCAQPDVVVDTVDGPRLVHGRAAEGDERQRLWAALGAHEGWGAGIDRFAALRSRETPVVVLEPRAE</sequence>
<dbReference type="PANTHER" id="PTHR39428">
    <property type="entry name" value="F420H(2)-DEPENDENT QUINONE REDUCTASE RV1261C"/>
    <property type="match status" value="1"/>
</dbReference>
<dbReference type="GO" id="GO:0070967">
    <property type="term" value="F:coenzyme F420 binding"/>
    <property type="evidence" value="ECO:0007669"/>
    <property type="project" value="TreeGrafter"/>
</dbReference>
<dbReference type="eggNOG" id="COG0748">
    <property type="taxonomic scope" value="Bacteria"/>
</dbReference>
<evidence type="ECO:0000256" key="1">
    <source>
        <dbReference type="ARBA" id="ARBA00008710"/>
    </source>
</evidence>
<reference evidence="4" key="1">
    <citation type="submission" date="2009-11" db="EMBL/GenBank/DDBJ databases">
        <title>The complete chromosome of Xylanimonas cellulosilytica DSM 15894.</title>
        <authorList>
            <consortium name="US DOE Joint Genome Institute (JGI-PGF)"/>
            <person name="Lucas S."/>
            <person name="Copeland A."/>
            <person name="Lapidus A."/>
            <person name="Glavina del Rio T."/>
            <person name="Dalin E."/>
            <person name="Tice H."/>
            <person name="Bruce D."/>
            <person name="Goodwin L."/>
            <person name="Pitluck S."/>
            <person name="Kyrpides N."/>
            <person name="Mavromatis K."/>
            <person name="Ivanova N."/>
            <person name="Mikhailova N."/>
            <person name="Foster B."/>
            <person name="Clum A."/>
            <person name="Brettin T."/>
            <person name="Detter J.C."/>
            <person name="Han C."/>
            <person name="Larimer F."/>
            <person name="Land M."/>
            <person name="Hauser L."/>
            <person name="Markowitz V."/>
            <person name="Cheng J.F."/>
            <person name="Hugenholtz P."/>
            <person name="Woyke T."/>
            <person name="Wu D."/>
            <person name="Gehrich-Schroeter G."/>
            <person name="Schneider S."/>
            <person name="Pukall S.R."/>
            <person name="Klenk H.P."/>
            <person name="Eisen J.A."/>
        </authorList>
    </citation>
    <scope>NUCLEOTIDE SEQUENCE [LARGE SCALE GENOMIC DNA]</scope>
    <source>
        <strain evidence="4">DSM 15894 / CECT 5975 / LMG 20990 / XIL07</strain>
    </source>
</reference>
<dbReference type="GO" id="GO:0016491">
    <property type="term" value="F:oxidoreductase activity"/>
    <property type="evidence" value="ECO:0007669"/>
    <property type="project" value="InterPro"/>
</dbReference>
<accession>D1BU51</accession>